<dbReference type="AlphaFoldDB" id="A0A9X0LBW5"/>
<dbReference type="OMA" id="NTTWCAT"/>
<protein>
    <submittedName>
        <fullName evidence="4">Short-chain dehydrogenase</fullName>
    </submittedName>
</protein>
<gene>
    <name evidence="4" type="ORF">ADL17_14870</name>
</gene>
<comment type="caution">
    <text evidence="4">The sequence shown here is derived from an EMBL/GenBank/DDBJ whole genome shotgun (WGS) entry which is preliminary data.</text>
</comment>
<sequence length="311" mass="33888">MPHWTYDDIPDQRGRTAIVTGANSGLGVETARALAGKGARVVLACRDRGRGEAAAEVIRARHPRSEVHCRPLDLADLDSVTAFATAYRAEHDRLDLLVNNAGVLYPPLRRTRQGFELQFGTNYLGHFALTGRLLPLLLATEQARIVNVASNAHRTGRIDLDDLNWQRRRYARFAAYGQSKLAMLLFTLELHRRLTGAGTSLRVTAAHPGWTYTGPSQGRDRLVTIVNGIGRYLAMPLSEGALPILRAATDPDAEGGSYWGPAHRAENVGPPVPATRSARAVDVEVAQQLWAQSERLTGVPIDLPPVDATTS</sequence>
<organism evidence="4 5">
    <name type="scientific">Micromonospora maris</name>
    <dbReference type="NCBI Taxonomy" id="1003110"/>
    <lineage>
        <taxon>Bacteria</taxon>
        <taxon>Bacillati</taxon>
        <taxon>Actinomycetota</taxon>
        <taxon>Actinomycetes</taxon>
        <taxon>Micromonosporales</taxon>
        <taxon>Micromonosporaceae</taxon>
        <taxon>Micromonospora</taxon>
    </lineage>
</organism>
<dbReference type="Proteomes" id="UP000053246">
    <property type="component" value="Unassembled WGS sequence"/>
</dbReference>
<dbReference type="EMBL" id="LMWI01000002">
    <property type="protein sequence ID" value="KUJ44472.1"/>
    <property type="molecule type" value="Genomic_DNA"/>
</dbReference>
<dbReference type="PRINTS" id="PR00081">
    <property type="entry name" value="GDHRDH"/>
</dbReference>
<dbReference type="Gene3D" id="3.40.50.720">
    <property type="entry name" value="NAD(P)-binding Rossmann-like Domain"/>
    <property type="match status" value="1"/>
</dbReference>
<dbReference type="PANTHER" id="PTHR43157">
    <property type="entry name" value="PHOSPHATIDYLINOSITOL-GLYCAN BIOSYNTHESIS CLASS F PROTEIN-RELATED"/>
    <property type="match status" value="1"/>
</dbReference>
<evidence type="ECO:0000256" key="1">
    <source>
        <dbReference type="ARBA" id="ARBA00006484"/>
    </source>
</evidence>
<dbReference type="PROSITE" id="PS00061">
    <property type="entry name" value="ADH_SHORT"/>
    <property type="match status" value="1"/>
</dbReference>
<dbReference type="NCBIfam" id="NF004846">
    <property type="entry name" value="PRK06197.1"/>
    <property type="match status" value="1"/>
</dbReference>
<proteinExistence type="inferred from homology"/>
<name>A0A9X0LBW5_9ACTN</name>
<dbReference type="PRINTS" id="PR00080">
    <property type="entry name" value="SDRFAMILY"/>
</dbReference>
<keyword evidence="5" id="KW-1185">Reference proteome</keyword>
<dbReference type="SUPFAM" id="SSF51735">
    <property type="entry name" value="NAD(P)-binding Rossmann-fold domains"/>
    <property type="match status" value="1"/>
</dbReference>
<dbReference type="InterPro" id="IPR036291">
    <property type="entry name" value="NAD(P)-bd_dom_sf"/>
</dbReference>
<dbReference type="Pfam" id="PF00106">
    <property type="entry name" value="adh_short"/>
    <property type="match status" value="1"/>
</dbReference>
<accession>A0A9X0LBW5</accession>
<dbReference type="InterPro" id="IPR002347">
    <property type="entry name" value="SDR_fam"/>
</dbReference>
<comment type="similarity">
    <text evidence="1 3">Belongs to the short-chain dehydrogenases/reductases (SDR) family.</text>
</comment>
<evidence type="ECO:0000256" key="3">
    <source>
        <dbReference type="RuleBase" id="RU000363"/>
    </source>
</evidence>
<dbReference type="PANTHER" id="PTHR43157:SF31">
    <property type="entry name" value="PHOSPHATIDYLINOSITOL-GLYCAN BIOSYNTHESIS CLASS F PROTEIN"/>
    <property type="match status" value="1"/>
</dbReference>
<evidence type="ECO:0000313" key="4">
    <source>
        <dbReference type="EMBL" id="KUJ44472.1"/>
    </source>
</evidence>
<dbReference type="NCBIfam" id="NF004513">
    <property type="entry name" value="PRK05854.1"/>
    <property type="match status" value="1"/>
</dbReference>
<evidence type="ECO:0000313" key="5">
    <source>
        <dbReference type="Proteomes" id="UP000053246"/>
    </source>
</evidence>
<dbReference type="CDD" id="cd05327">
    <property type="entry name" value="retinol-DH_like_SDR_c_like"/>
    <property type="match status" value="1"/>
</dbReference>
<dbReference type="GO" id="GO:0016491">
    <property type="term" value="F:oxidoreductase activity"/>
    <property type="evidence" value="ECO:0007669"/>
    <property type="project" value="UniProtKB-KW"/>
</dbReference>
<reference evidence="4 5" key="1">
    <citation type="submission" date="2015-10" db="EMBL/GenBank/DDBJ databases">
        <authorList>
            <person name="Ju K.-S."/>
            <person name="Doroghazi J.R."/>
            <person name="Metcalf W.W."/>
        </authorList>
    </citation>
    <scope>NUCLEOTIDE SEQUENCE [LARGE SCALE GENOMIC DNA]</scope>
    <source>
        <strain evidence="4 5">NRRL B-24793</strain>
    </source>
</reference>
<dbReference type="RefSeq" id="WP_013733687.1">
    <property type="nucleotide sequence ID" value="NZ_LMWI01000002.1"/>
</dbReference>
<dbReference type="InterPro" id="IPR020904">
    <property type="entry name" value="Sc_DH/Rdtase_CS"/>
</dbReference>
<keyword evidence="2" id="KW-0560">Oxidoreductase</keyword>
<evidence type="ECO:0000256" key="2">
    <source>
        <dbReference type="ARBA" id="ARBA00023002"/>
    </source>
</evidence>